<evidence type="ECO:0000313" key="6">
    <source>
        <dbReference type="Proteomes" id="UP000809621"/>
    </source>
</evidence>
<feature type="modified residue" description="4-aspartylphosphate" evidence="2">
    <location>
        <position position="54"/>
    </location>
</feature>
<feature type="domain" description="Response regulatory" evidence="3">
    <location>
        <begin position="3"/>
        <end position="116"/>
    </location>
</feature>
<dbReference type="PROSITE" id="PS50930">
    <property type="entry name" value="HTH_LYTTR"/>
    <property type="match status" value="1"/>
</dbReference>
<accession>A0ABS2HKH4</accession>
<feature type="domain" description="HTH LytTR-type" evidence="4">
    <location>
        <begin position="134"/>
        <end position="235"/>
    </location>
</feature>
<keyword evidence="6" id="KW-1185">Reference proteome</keyword>
<comment type="caution">
    <text evidence="5">The sequence shown here is derived from an EMBL/GenBank/DDBJ whole genome shotgun (WGS) entry which is preliminary data.</text>
</comment>
<dbReference type="Gene3D" id="2.40.50.1020">
    <property type="entry name" value="LytTr DNA-binding domain"/>
    <property type="match status" value="1"/>
</dbReference>
<dbReference type="InterPro" id="IPR007492">
    <property type="entry name" value="LytTR_DNA-bd_dom"/>
</dbReference>
<keyword evidence="2" id="KW-0597">Phosphoprotein</keyword>
<gene>
    <name evidence="5" type="primary">yehT</name>
    <name evidence="5" type="ORF">JQC93_14130</name>
</gene>
<dbReference type="InterPro" id="IPR011006">
    <property type="entry name" value="CheY-like_superfamily"/>
</dbReference>
<dbReference type="Pfam" id="PF00072">
    <property type="entry name" value="Response_reg"/>
    <property type="match status" value="1"/>
</dbReference>
<dbReference type="Pfam" id="PF04397">
    <property type="entry name" value="LytTR"/>
    <property type="match status" value="1"/>
</dbReference>
<dbReference type="SMART" id="SM00448">
    <property type="entry name" value="REC"/>
    <property type="match status" value="1"/>
</dbReference>
<organism evidence="5 6">
    <name type="scientific">Vibrio ulleungensis</name>
    <dbReference type="NCBI Taxonomy" id="2807619"/>
    <lineage>
        <taxon>Bacteria</taxon>
        <taxon>Pseudomonadati</taxon>
        <taxon>Pseudomonadota</taxon>
        <taxon>Gammaproteobacteria</taxon>
        <taxon>Vibrionales</taxon>
        <taxon>Vibrionaceae</taxon>
        <taxon>Vibrio</taxon>
    </lineage>
</organism>
<dbReference type="InterPro" id="IPR046947">
    <property type="entry name" value="LytR-like"/>
</dbReference>
<dbReference type="PANTHER" id="PTHR37299:SF1">
    <property type="entry name" value="STAGE 0 SPORULATION PROTEIN A HOMOLOG"/>
    <property type="match status" value="1"/>
</dbReference>
<name>A0ABS2HKH4_9VIBR</name>
<dbReference type="SUPFAM" id="SSF52172">
    <property type="entry name" value="CheY-like"/>
    <property type="match status" value="1"/>
</dbReference>
<evidence type="ECO:0000259" key="4">
    <source>
        <dbReference type="PROSITE" id="PS50930"/>
    </source>
</evidence>
<dbReference type="Proteomes" id="UP000809621">
    <property type="component" value="Unassembled WGS sequence"/>
</dbReference>
<evidence type="ECO:0000256" key="1">
    <source>
        <dbReference type="ARBA" id="ARBA00023012"/>
    </source>
</evidence>
<sequence>MFTAVVIDDEPLAREELIDLLHESNQVEVVEQASNAIQGLKVIQSVKPDVVFLDIEMPQVSGIEMLAMLDPETMPKIVFVTAYDQYAIQAFEDNAFDYLLKPINPERLLKTLCKLKKHQPKPVEAIAPAQLEQIPCTGNHRIMIIATQNVECAYTGITGVLVRTADSELTTQLSLKVLEDKTPLIRCHRQYLINVKRIKEISLLENGLAEIMTQSGFTVPISRRYLRSVKEHLGII</sequence>
<dbReference type="InterPro" id="IPR001789">
    <property type="entry name" value="Sig_transdc_resp-reg_receiver"/>
</dbReference>
<dbReference type="Gene3D" id="3.40.50.2300">
    <property type="match status" value="1"/>
</dbReference>
<evidence type="ECO:0000259" key="3">
    <source>
        <dbReference type="PROSITE" id="PS50110"/>
    </source>
</evidence>
<dbReference type="RefSeq" id="WP_205159090.1">
    <property type="nucleotide sequence ID" value="NZ_JAFEUM010000005.1"/>
</dbReference>
<dbReference type="SMART" id="SM00850">
    <property type="entry name" value="LytTR"/>
    <property type="match status" value="1"/>
</dbReference>
<dbReference type="PROSITE" id="PS50110">
    <property type="entry name" value="RESPONSE_REGULATORY"/>
    <property type="match status" value="1"/>
</dbReference>
<reference evidence="5 6" key="1">
    <citation type="submission" date="2021-02" db="EMBL/GenBank/DDBJ databases">
        <authorList>
            <person name="Park J.-S."/>
        </authorList>
    </citation>
    <scope>NUCLEOTIDE SEQUENCE [LARGE SCALE GENOMIC DNA]</scope>
    <source>
        <strain evidence="5 6">188UL20-2</strain>
    </source>
</reference>
<evidence type="ECO:0000313" key="5">
    <source>
        <dbReference type="EMBL" id="MBM7037549.1"/>
    </source>
</evidence>
<proteinExistence type="predicted"/>
<keyword evidence="1" id="KW-0902">Two-component regulatory system</keyword>
<evidence type="ECO:0000256" key="2">
    <source>
        <dbReference type="PROSITE-ProRule" id="PRU00169"/>
    </source>
</evidence>
<dbReference type="NCBIfam" id="NF008677">
    <property type="entry name" value="PRK11697.1"/>
    <property type="match status" value="1"/>
</dbReference>
<protein>
    <submittedName>
        <fullName evidence="5">Two-component system response regulator BtsR</fullName>
    </submittedName>
</protein>
<dbReference type="EMBL" id="JAFEUM010000005">
    <property type="protein sequence ID" value="MBM7037549.1"/>
    <property type="molecule type" value="Genomic_DNA"/>
</dbReference>
<dbReference type="PANTHER" id="PTHR37299">
    <property type="entry name" value="TRANSCRIPTIONAL REGULATOR-RELATED"/>
    <property type="match status" value="1"/>
</dbReference>